<gene>
    <name evidence="8" type="ORF">BC008_12305</name>
    <name evidence="9" type="ORF">BC008_34595</name>
</gene>
<proteinExistence type="inferred from homology"/>
<evidence type="ECO:0000256" key="2">
    <source>
        <dbReference type="ARBA" id="ARBA00006402"/>
    </source>
</evidence>
<dbReference type="SUPFAM" id="SSF55781">
    <property type="entry name" value="GAF domain-like"/>
    <property type="match status" value="3"/>
</dbReference>
<dbReference type="RefSeq" id="WP_058183370.1">
    <property type="nucleotide sequence ID" value="NZ_LMTZ01000035.1"/>
</dbReference>
<dbReference type="Pfam" id="PF02518">
    <property type="entry name" value="HATPase_c"/>
    <property type="match status" value="1"/>
</dbReference>
<keyword evidence="10" id="KW-1185">Reference proteome</keyword>
<dbReference type="InterPro" id="IPR016132">
    <property type="entry name" value="Phyto_chromo_attachment"/>
</dbReference>
<dbReference type="Gene3D" id="3.30.450.40">
    <property type="match status" value="3"/>
</dbReference>
<dbReference type="PANTHER" id="PTHR43304">
    <property type="entry name" value="PHYTOCHROME-LIKE PROTEIN CPH1"/>
    <property type="match status" value="1"/>
</dbReference>
<dbReference type="GO" id="GO:0004673">
    <property type="term" value="F:protein histidine kinase activity"/>
    <property type="evidence" value="ECO:0007669"/>
    <property type="project" value="UniProtKB-EC"/>
</dbReference>
<dbReference type="InterPro" id="IPR036890">
    <property type="entry name" value="HATPase_C_sf"/>
</dbReference>
<evidence type="ECO:0000256" key="1">
    <source>
        <dbReference type="ARBA" id="ARBA00000085"/>
    </source>
</evidence>
<dbReference type="Gene3D" id="3.30.565.10">
    <property type="entry name" value="Histidine kinase-like ATPase, C-terminal domain"/>
    <property type="match status" value="1"/>
</dbReference>
<dbReference type="EC" id="2.7.13.3" evidence="3"/>
<dbReference type="InterPro" id="IPR029016">
    <property type="entry name" value="GAF-like_dom_sf"/>
</dbReference>
<organism evidence="8 10">
    <name type="scientific">Mastigocoleus testarum BC008</name>
    <dbReference type="NCBI Taxonomy" id="371196"/>
    <lineage>
        <taxon>Bacteria</taxon>
        <taxon>Bacillati</taxon>
        <taxon>Cyanobacteriota</taxon>
        <taxon>Cyanophyceae</taxon>
        <taxon>Nostocales</taxon>
        <taxon>Hapalosiphonaceae</taxon>
        <taxon>Mastigocoleus</taxon>
    </lineage>
</organism>
<dbReference type="SUPFAM" id="SSF55874">
    <property type="entry name" value="ATPase domain of HSP90 chaperone/DNA topoisomerase II/histidine kinase"/>
    <property type="match status" value="1"/>
</dbReference>
<name>A0A0V7ZF35_9CYAN</name>
<evidence type="ECO:0000313" key="8">
    <source>
        <dbReference type="EMBL" id="KST63085.1"/>
    </source>
</evidence>
<accession>A0A0V7ZF35</accession>
<protein>
    <recommendedName>
        <fullName evidence="3">histidine kinase</fullName>
        <ecNumber evidence="3">2.7.13.3</ecNumber>
    </recommendedName>
</protein>
<dbReference type="SMART" id="SM00065">
    <property type="entry name" value="GAF"/>
    <property type="match status" value="3"/>
</dbReference>
<comment type="similarity">
    <text evidence="2">In the N-terminal section; belongs to the phytochrome family.</text>
</comment>
<feature type="domain" description="Phytochrome chromophore attachment site" evidence="7">
    <location>
        <begin position="221"/>
        <end position="359"/>
    </location>
</feature>
<evidence type="ECO:0000256" key="3">
    <source>
        <dbReference type="ARBA" id="ARBA00012438"/>
    </source>
</evidence>
<evidence type="ECO:0000313" key="10">
    <source>
        <dbReference type="Proteomes" id="UP000053372"/>
    </source>
</evidence>
<keyword evidence="6" id="KW-0418">Kinase</keyword>
<dbReference type="AlphaFoldDB" id="A0A0V7ZF35"/>
<comment type="caution">
    <text evidence="8">The sequence shown here is derived from an EMBL/GenBank/DDBJ whole genome shotgun (WGS) entry which is preliminary data.</text>
</comment>
<evidence type="ECO:0000256" key="5">
    <source>
        <dbReference type="ARBA" id="ARBA00022679"/>
    </source>
</evidence>
<dbReference type="InterPro" id="IPR003594">
    <property type="entry name" value="HATPase_dom"/>
</dbReference>
<keyword evidence="4" id="KW-0597">Phosphoprotein</keyword>
<evidence type="ECO:0000259" key="7">
    <source>
        <dbReference type="PROSITE" id="PS50046"/>
    </source>
</evidence>
<evidence type="ECO:0000313" key="9">
    <source>
        <dbReference type="EMBL" id="KST69057.1"/>
    </source>
</evidence>
<dbReference type="Pfam" id="PF01590">
    <property type="entry name" value="GAF"/>
    <property type="match status" value="3"/>
</dbReference>
<dbReference type="OrthoDB" id="474548at2"/>
<dbReference type="InterPro" id="IPR052162">
    <property type="entry name" value="Sensor_kinase/Photoreceptor"/>
</dbReference>
<sequence>MQLSSQKLKKQLDFFTKDFKDEPEKQKVLASIIQKILEPMDFNATFETVVAQVRQLLNADRVGIFRFSSENDWEGTFVFEDVGTGWDSILGEKIQDRCFGEKFAADYSQARKQVITDIYAPQVNDCYVEILGKFQVKANLVIPLIRDKQLWGLVCVHQCSSTREWKPSEIKFVSTIAKLLRVVIEKLDRIDKTDLIKNLDYMKQRQRIILGVVEKIHQSLDIKTILSITTLEVRELLEVDRVGIFQFNPDWSGNFVAESFEQPWVPLIDMSYPIKDTSLQETQGGRYRNNETFAINDIYQAGLTDCHIGLLEQFQAKAFAIAPILIGDKLWGLIAAYQNSSSRNWQTDEIELLAQIGSQVAVALSHHESLAKTWYQFEQQKALILAIARMRQSVNLENIFQTTVVEVRQLLKADRVAIFRFDPGNQWEGEVIHEDVALGFNSTLKDKVYDHCFAQNYVPLYRQNRVSTISDIYQQDFKQCYIQMLERFQVRANCVAPLIKEGELWGLLCIHQSEITNPINFIVENLTDVSKCTQNLFEITNLYQHTYPEASPAIEQRIQELDADLQNKDLYETLKSMRIGAKQVGQTLGLLEKFSRPDRAEQKLADITEELDNTLLLLEHRLKANDKYPGIEVVKKYDTLPLVECYPDLLNQVFIKILLHHIDALKKKFVDISQQYLKSSTQSPHVPLFIWVTTQTIDNKISIKFTDNSEGMTELQRSFVFEPEPISKTKEIPQKTELNLAICHQIVVEKHQGELKCFSQLGQGTEFLIQIPTTSTTAIEYSPNSKMFLSK</sequence>
<keyword evidence="5" id="KW-0808">Transferase</keyword>
<dbReference type="PANTHER" id="PTHR43304:SF1">
    <property type="entry name" value="PAC DOMAIN-CONTAINING PROTEIN"/>
    <property type="match status" value="1"/>
</dbReference>
<evidence type="ECO:0000256" key="4">
    <source>
        <dbReference type="ARBA" id="ARBA00022553"/>
    </source>
</evidence>
<reference evidence="8 10" key="1">
    <citation type="journal article" date="2015" name="Genome Announc.">
        <title>Draft Genome of the Euendolithic (true boring) Cyanobacterium Mastigocoleus testarum strain BC008.</title>
        <authorList>
            <person name="Guida B.S."/>
            <person name="Garcia-Pichel F."/>
        </authorList>
    </citation>
    <scope>NUCLEOTIDE SEQUENCE [LARGE SCALE GENOMIC DNA]</scope>
    <source>
        <strain evidence="8 10">BC008</strain>
    </source>
</reference>
<evidence type="ECO:0000256" key="6">
    <source>
        <dbReference type="ARBA" id="ARBA00022777"/>
    </source>
</evidence>
<dbReference type="PROSITE" id="PS50046">
    <property type="entry name" value="PHYTOCHROME_2"/>
    <property type="match status" value="3"/>
</dbReference>
<feature type="domain" description="Phytochrome chromophore attachment site" evidence="7">
    <location>
        <begin position="395"/>
        <end position="514"/>
    </location>
</feature>
<feature type="domain" description="Phytochrome chromophore attachment site" evidence="7">
    <location>
        <begin position="41"/>
        <end position="179"/>
    </location>
</feature>
<dbReference type="InterPro" id="IPR003018">
    <property type="entry name" value="GAF"/>
</dbReference>
<dbReference type="EMBL" id="LMTZ01000144">
    <property type="protein sequence ID" value="KST63085.1"/>
    <property type="molecule type" value="Genomic_DNA"/>
</dbReference>
<dbReference type="Proteomes" id="UP000053372">
    <property type="component" value="Unassembled WGS sequence"/>
</dbReference>
<comment type="catalytic activity">
    <reaction evidence="1">
        <text>ATP + protein L-histidine = ADP + protein N-phospho-L-histidine.</text>
        <dbReference type="EC" id="2.7.13.3"/>
    </reaction>
</comment>
<dbReference type="EMBL" id="LMTZ01000035">
    <property type="protein sequence ID" value="KST69057.1"/>
    <property type="molecule type" value="Genomic_DNA"/>
</dbReference>